<protein>
    <submittedName>
        <fullName evidence="3">Cytochrome P450 4d2</fullName>
    </submittedName>
</protein>
<dbReference type="GO" id="GO:0004497">
    <property type="term" value="F:monooxygenase activity"/>
    <property type="evidence" value="ECO:0007669"/>
    <property type="project" value="UniProtKB-KW"/>
</dbReference>
<dbReference type="PANTHER" id="PTHR24305:SF166">
    <property type="entry name" value="CYTOCHROME P450 12A4, MITOCHONDRIAL-RELATED"/>
    <property type="match status" value="1"/>
</dbReference>
<dbReference type="Pfam" id="PF00067">
    <property type="entry name" value="p450"/>
    <property type="match status" value="1"/>
</dbReference>
<organism evidence="3 4">
    <name type="scientific">Operophtera brumata</name>
    <name type="common">Winter moth</name>
    <name type="synonym">Phalaena brumata</name>
    <dbReference type="NCBI Taxonomy" id="104452"/>
    <lineage>
        <taxon>Eukaryota</taxon>
        <taxon>Metazoa</taxon>
        <taxon>Ecdysozoa</taxon>
        <taxon>Arthropoda</taxon>
        <taxon>Hexapoda</taxon>
        <taxon>Insecta</taxon>
        <taxon>Pterygota</taxon>
        <taxon>Neoptera</taxon>
        <taxon>Endopterygota</taxon>
        <taxon>Lepidoptera</taxon>
        <taxon>Glossata</taxon>
        <taxon>Ditrysia</taxon>
        <taxon>Geometroidea</taxon>
        <taxon>Geometridae</taxon>
        <taxon>Larentiinae</taxon>
        <taxon>Operophtera</taxon>
    </lineage>
</organism>
<dbReference type="PANTHER" id="PTHR24305">
    <property type="entry name" value="CYTOCHROME P450"/>
    <property type="match status" value="1"/>
</dbReference>
<dbReference type="SUPFAM" id="SSF48264">
    <property type="entry name" value="Cytochrome P450"/>
    <property type="match status" value="1"/>
</dbReference>
<gene>
    <name evidence="3" type="ORF">OBRU01_07838</name>
</gene>
<keyword evidence="2" id="KW-0503">Monooxygenase</keyword>
<evidence type="ECO:0000313" key="3">
    <source>
        <dbReference type="EMBL" id="KOB74525.1"/>
    </source>
</evidence>
<dbReference type="GO" id="GO:0005506">
    <property type="term" value="F:iron ion binding"/>
    <property type="evidence" value="ECO:0007669"/>
    <property type="project" value="InterPro"/>
</dbReference>
<name>A0A0L7LGI0_OPEBR</name>
<dbReference type="Proteomes" id="UP000037510">
    <property type="component" value="Unassembled WGS sequence"/>
</dbReference>
<dbReference type="GO" id="GO:0016705">
    <property type="term" value="F:oxidoreductase activity, acting on paired donors, with incorporation or reduction of molecular oxygen"/>
    <property type="evidence" value="ECO:0007669"/>
    <property type="project" value="InterPro"/>
</dbReference>
<comment type="similarity">
    <text evidence="1">Belongs to the cytochrome P450 family.</text>
</comment>
<dbReference type="STRING" id="104452.A0A0L7LGI0"/>
<dbReference type="GO" id="GO:0020037">
    <property type="term" value="F:heme binding"/>
    <property type="evidence" value="ECO:0007669"/>
    <property type="project" value="InterPro"/>
</dbReference>
<comment type="caution">
    <text evidence="3">The sequence shown here is derived from an EMBL/GenBank/DDBJ whole genome shotgun (WGS) entry which is preliminary data.</text>
</comment>
<keyword evidence="2" id="KW-0560">Oxidoreductase</keyword>
<reference evidence="3 4" key="1">
    <citation type="journal article" date="2015" name="Genome Biol. Evol.">
        <title>The genome of winter moth (Operophtera brumata) provides a genomic perspective on sexual dimorphism and phenology.</title>
        <authorList>
            <person name="Derks M.F."/>
            <person name="Smit S."/>
            <person name="Salis L."/>
            <person name="Schijlen E."/>
            <person name="Bossers A."/>
            <person name="Mateman C."/>
            <person name="Pijl A.S."/>
            <person name="de Ridder D."/>
            <person name="Groenen M.A."/>
            <person name="Visser M.E."/>
            <person name="Megens H.J."/>
        </authorList>
    </citation>
    <scope>NUCLEOTIDE SEQUENCE [LARGE SCALE GENOMIC DNA]</scope>
    <source>
        <strain evidence="3">WM2013NL</strain>
        <tissue evidence="3">Head and thorax</tissue>
    </source>
</reference>
<evidence type="ECO:0000256" key="2">
    <source>
        <dbReference type="ARBA" id="ARBA00023033"/>
    </source>
</evidence>
<evidence type="ECO:0000313" key="4">
    <source>
        <dbReference type="Proteomes" id="UP000037510"/>
    </source>
</evidence>
<evidence type="ECO:0000256" key="1">
    <source>
        <dbReference type="ARBA" id="ARBA00010617"/>
    </source>
</evidence>
<dbReference type="Gene3D" id="1.10.630.10">
    <property type="entry name" value="Cytochrome P450"/>
    <property type="match status" value="1"/>
</dbReference>
<dbReference type="InterPro" id="IPR036396">
    <property type="entry name" value="Cyt_P450_sf"/>
</dbReference>
<dbReference type="InterPro" id="IPR001128">
    <property type="entry name" value="Cyt_P450"/>
</dbReference>
<keyword evidence="4" id="KW-1185">Reference proteome</keyword>
<sequence>MYFNREAGSSIAVHLWAINRNEAYWGPDAEDYNPGRWLNPDTLPEHPNAFASFSFGRRNCIDHTKMEFDCYTMLKVKSGHLMKFEMR</sequence>
<proteinExistence type="inferred from homology"/>
<dbReference type="InterPro" id="IPR050121">
    <property type="entry name" value="Cytochrome_P450_monoxygenase"/>
</dbReference>
<dbReference type="EMBL" id="JTDY01001210">
    <property type="protein sequence ID" value="KOB74525.1"/>
    <property type="molecule type" value="Genomic_DNA"/>
</dbReference>
<dbReference type="AlphaFoldDB" id="A0A0L7LGI0"/>
<accession>A0A0L7LGI0</accession>